<organism evidence="1 2">
    <name type="scientific">Lactococcus garvieae</name>
    <dbReference type="NCBI Taxonomy" id="1363"/>
    <lineage>
        <taxon>Bacteria</taxon>
        <taxon>Bacillati</taxon>
        <taxon>Bacillota</taxon>
        <taxon>Bacilli</taxon>
        <taxon>Lactobacillales</taxon>
        <taxon>Streptococcaceae</taxon>
        <taxon>Lactococcus</taxon>
    </lineage>
</organism>
<protein>
    <submittedName>
        <fullName evidence="1">Uncharacterized protein</fullName>
    </submittedName>
</protein>
<dbReference type="Proteomes" id="UP000504756">
    <property type="component" value="Unassembled WGS sequence"/>
</dbReference>
<name>A0A6L2ZZ13_9LACT</name>
<dbReference type="EMBL" id="BLXU01000028">
    <property type="protein sequence ID" value="GFO52985.1"/>
    <property type="molecule type" value="Genomic_DNA"/>
</dbReference>
<dbReference type="RefSeq" id="WP_176490845.1">
    <property type="nucleotide sequence ID" value="NZ_BLXU01000028.1"/>
</dbReference>
<comment type="caution">
    <text evidence="1">The sequence shown here is derived from an EMBL/GenBank/DDBJ whole genome shotgun (WGS) entry which is preliminary data.</text>
</comment>
<dbReference type="AlphaFoldDB" id="A0A6L2ZZ13"/>
<reference evidence="1 2" key="1">
    <citation type="submission" date="2020-06" db="EMBL/GenBank/DDBJ databases">
        <title>Draft genome sequence of Lactic acid bacteria from Okinawan-style tofu.</title>
        <authorList>
            <person name="Takara I."/>
            <person name="Ikematsu S."/>
        </authorList>
    </citation>
    <scope>NUCLEOTIDE SEQUENCE [LARGE SCALE GENOMIC DNA]</scope>
    <source>
        <strain evidence="2">lg38</strain>
    </source>
</reference>
<proteinExistence type="predicted"/>
<evidence type="ECO:0000313" key="1">
    <source>
        <dbReference type="EMBL" id="GFO52985.1"/>
    </source>
</evidence>
<sequence length="96" mass="11488">MTCLTYKFNFRNFLVSKYGYEILEALKNLDSLPMNKKHLLMSFDNLIYELSELELENFDLDEYKKARGFINALPENEITNVCIEAYDLYHDIEKYL</sequence>
<evidence type="ECO:0000313" key="2">
    <source>
        <dbReference type="Proteomes" id="UP000504756"/>
    </source>
</evidence>
<accession>A0A6L2ZZ13</accession>
<gene>
    <name evidence="1" type="ORF">ikelab_22600</name>
</gene>